<dbReference type="Pfam" id="PF01855">
    <property type="entry name" value="POR_N"/>
    <property type="match status" value="1"/>
</dbReference>
<feature type="domain" description="Pyruvate flavodoxin/ferredoxin oxidoreductase pyrimidine binding" evidence="2">
    <location>
        <begin position="18"/>
        <end position="240"/>
    </location>
</feature>
<dbReference type="InterPro" id="IPR009014">
    <property type="entry name" value="Transketo_C/PFOR_II"/>
</dbReference>
<evidence type="ECO:0000259" key="2">
    <source>
        <dbReference type="Pfam" id="PF01855"/>
    </source>
</evidence>
<dbReference type="FunFam" id="3.40.50.920:FF:000010">
    <property type="entry name" value="Pyruvate ferredoxin oxidoreductase, alpha subunit"/>
    <property type="match status" value="1"/>
</dbReference>
<evidence type="ECO:0000313" key="4">
    <source>
        <dbReference type="EMBL" id="MBI4596574.1"/>
    </source>
</evidence>
<dbReference type="InterPro" id="IPR033412">
    <property type="entry name" value="PFOR_II"/>
</dbReference>
<evidence type="ECO:0000256" key="1">
    <source>
        <dbReference type="ARBA" id="ARBA00023002"/>
    </source>
</evidence>
<dbReference type="SUPFAM" id="SSF52518">
    <property type="entry name" value="Thiamin diphosphate-binding fold (THDP-binding)"/>
    <property type="match status" value="1"/>
</dbReference>
<keyword evidence="1" id="KW-0560">Oxidoreductase</keyword>
<dbReference type="FunFam" id="3.40.50.970:FF:000012">
    <property type="entry name" value="Pyruvate:ferredoxin (Flavodoxin) oxidoreductase"/>
    <property type="match status" value="1"/>
</dbReference>
<dbReference type="InterPro" id="IPR002880">
    <property type="entry name" value="Pyrv_Fd/Flavodoxin_OxRdtase_N"/>
</dbReference>
<accession>A0A933GPP7</accession>
<dbReference type="GO" id="GO:0016903">
    <property type="term" value="F:oxidoreductase activity, acting on the aldehyde or oxo group of donors"/>
    <property type="evidence" value="ECO:0007669"/>
    <property type="project" value="UniProtKB-ARBA"/>
</dbReference>
<sequence length="390" mass="43165">MAKETIDFLTGNEAAAYGAKLAKVQVISAYPITPQSPITEKLAEFVNNGELEAPYLNVEGEHSCMGSLIGASFTGCRVFTASCGQGLAYMHEQIHVVHNLRLPIVMAVPNRALSTHIFCDHSDTMAEATCGWIQIFTENPQEVLDTMIQAFKIAEDLRVLLPVMVCFDGFVTSHTGATISVPSQDKVDQFLPRLNNPYAVSPNNPSVYQFYNLDIPKMEWEHEQAMQTAKEVIKEVNEQYAAIFGRSYGNGLVEQFQCQDAEAVLLTSSSTAGTAREVVTNLRNKGERIGLVKLRSFRPFPEEELQAIASRVKAMAVLDRNQTHGSNCGEFYKEVRSALYDLNPRPQMVNYIVGLGGADVRYSDIERAAETALEIAKTGQVKDKIVWLLC</sequence>
<dbReference type="Proteomes" id="UP000772181">
    <property type="component" value="Unassembled WGS sequence"/>
</dbReference>
<comment type="caution">
    <text evidence="4">The sequence shown here is derived from an EMBL/GenBank/DDBJ whole genome shotgun (WGS) entry which is preliminary data.</text>
</comment>
<dbReference type="GO" id="GO:0006979">
    <property type="term" value="P:response to oxidative stress"/>
    <property type="evidence" value="ECO:0007669"/>
    <property type="project" value="TreeGrafter"/>
</dbReference>
<dbReference type="SUPFAM" id="SSF52922">
    <property type="entry name" value="TK C-terminal domain-like"/>
    <property type="match status" value="1"/>
</dbReference>
<feature type="domain" description="Pyruvate:ferredoxin oxidoreductase core" evidence="3">
    <location>
        <begin position="261"/>
        <end position="365"/>
    </location>
</feature>
<name>A0A933GPP7_UNCTE</name>
<dbReference type="Gene3D" id="3.40.50.920">
    <property type="match status" value="1"/>
</dbReference>
<dbReference type="EMBL" id="JACQWF010000410">
    <property type="protein sequence ID" value="MBI4596574.1"/>
    <property type="molecule type" value="Genomic_DNA"/>
</dbReference>
<dbReference type="CDD" id="cd07034">
    <property type="entry name" value="TPP_PYR_PFOR_IOR-alpha_like"/>
    <property type="match status" value="1"/>
</dbReference>
<evidence type="ECO:0000313" key="5">
    <source>
        <dbReference type="Proteomes" id="UP000772181"/>
    </source>
</evidence>
<gene>
    <name evidence="4" type="primary">porA</name>
    <name evidence="4" type="ORF">HY730_09420</name>
</gene>
<reference evidence="4" key="1">
    <citation type="submission" date="2020-07" db="EMBL/GenBank/DDBJ databases">
        <title>Huge and variable diversity of episymbiotic CPR bacteria and DPANN archaea in groundwater ecosystems.</title>
        <authorList>
            <person name="He C.Y."/>
            <person name="Keren R."/>
            <person name="Whittaker M."/>
            <person name="Farag I.F."/>
            <person name="Doudna J."/>
            <person name="Cate J.H.D."/>
            <person name="Banfield J.F."/>
        </authorList>
    </citation>
    <scope>NUCLEOTIDE SEQUENCE</scope>
    <source>
        <strain evidence="4">NC_groundwater_1482_Ag_S-0.65um_47_24</strain>
    </source>
</reference>
<dbReference type="Gene3D" id="3.40.50.970">
    <property type="match status" value="1"/>
</dbReference>
<dbReference type="PANTHER" id="PTHR32154:SF0">
    <property type="entry name" value="PYRUVATE-FLAVODOXIN OXIDOREDUCTASE-RELATED"/>
    <property type="match status" value="1"/>
</dbReference>
<dbReference type="PANTHER" id="PTHR32154">
    <property type="entry name" value="PYRUVATE-FLAVODOXIN OXIDOREDUCTASE-RELATED"/>
    <property type="match status" value="1"/>
</dbReference>
<evidence type="ECO:0000259" key="3">
    <source>
        <dbReference type="Pfam" id="PF17147"/>
    </source>
</evidence>
<protein>
    <submittedName>
        <fullName evidence="4">Pyruvate ferredoxin oxidoreductase</fullName>
    </submittedName>
</protein>
<keyword evidence="4" id="KW-0670">Pyruvate</keyword>
<organism evidence="4 5">
    <name type="scientific">Tectimicrobiota bacterium</name>
    <dbReference type="NCBI Taxonomy" id="2528274"/>
    <lineage>
        <taxon>Bacteria</taxon>
        <taxon>Pseudomonadati</taxon>
        <taxon>Nitrospinota/Tectimicrobiota group</taxon>
        <taxon>Candidatus Tectimicrobiota</taxon>
    </lineage>
</organism>
<dbReference type="InterPro" id="IPR050722">
    <property type="entry name" value="Pyruvate:ferred/Flavod_OxRd"/>
</dbReference>
<dbReference type="InterPro" id="IPR029061">
    <property type="entry name" value="THDP-binding"/>
</dbReference>
<dbReference type="Pfam" id="PF17147">
    <property type="entry name" value="PFOR_II"/>
    <property type="match status" value="1"/>
</dbReference>
<dbReference type="AlphaFoldDB" id="A0A933GPP7"/>
<proteinExistence type="predicted"/>
<dbReference type="GO" id="GO:0019752">
    <property type="term" value="P:carboxylic acid metabolic process"/>
    <property type="evidence" value="ECO:0007669"/>
    <property type="project" value="UniProtKB-ARBA"/>
</dbReference>